<evidence type="ECO:0000313" key="2">
    <source>
        <dbReference type="Proteomes" id="UP001287356"/>
    </source>
</evidence>
<sequence length="149" mass="16495">MSDVPAIIISLTPLAHGRLNGRPVWQAHGRKGKPLEPTCQPAWLSGSNAERWVSWRPGRATPHLRLLRDMARSSFNPRIDLAWPDLTCRQQQDSGEDLAMGRSLTPRPLAPAARLVPGRKRGSGVEGQSASLCRVWLPSVIARDSRQPR</sequence>
<dbReference type="AlphaFoldDB" id="A0AAE0NEN8"/>
<protein>
    <submittedName>
        <fullName evidence="1">Uncharacterized protein</fullName>
    </submittedName>
</protein>
<name>A0AAE0NEN8_9PEZI</name>
<proteinExistence type="predicted"/>
<evidence type="ECO:0000313" key="1">
    <source>
        <dbReference type="EMBL" id="KAK3380133.1"/>
    </source>
</evidence>
<dbReference type="EMBL" id="JAULSN010000002">
    <property type="protein sequence ID" value="KAK3380133.1"/>
    <property type="molecule type" value="Genomic_DNA"/>
</dbReference>
<reference evidence="1" key="2">
    <citation type="submission" date="2023-06" db="EMBL/GenBank/DDBJ databases">
        <authorList>
            <consortium name="Lawrence Berkeley National Laboratory"/>
            <person name="Haridas S."/>
            <person name="Hensen N."/>
            <person name="Bonometti L."/>
            <person name="Westerberg I."/>
            <person name="Brannstrom I.O."/>
            <person name="Guillou S."/>
            <person name="Cros-Aarteil S."/>
            <person name="Calhoun S."/>
            <person name="Kuo A."/>
            <person name="Mondo S."/>
            <person name="Pangilinan J."/>
            <person name="Riley R."/>
            <person name="Labutti K."/>
            <person name="Andreopoulos B."/>
            <person name="Lipzen A."/>
            <person name="Chen C."/>
            <person name="Yanf M."/>
            <person name="Daum C."/>
            <person name="Ng V."/>
            <person name="Clum A."/>
            <person name="Steindorff A."/>
            <person name="Ohm R."/>
            <person name="Martin F."/>
            <person name="Silar P."/>
            <person name="Natvig D."/>
            <person name="Lalanne C."/>
            <person name="Gautier V."/>
            <person name="Ament-Velasquez S.L."/>
            <person name="Kruys A."/>
            <person name="Hutchinson M.I."/>
            <person name="Powell A.J."/>
            <person name="Barry K."/>
            <person name="Miller A.N."/>
            <person name="Grigoriev I.V."/>
            <person name="Debuchy R."/>
            <person name="Gladieux P."/>
            <person name="Thoren M.H."/>
            <person name="Johannesson H."/>
        </authorList>
    </citation>
    <scope>NUCLEOTIDE SEQUENCE</scope>
    <source>
        <strain evidence="1">CBS 958.72</strain>
    </source>
</reference>
<gene>
    <name evidence="1" type="ORF">B0T24DRAFT_183918</name>
</gene>
<keyword evidence="2" id="KW-1185">Reference proteome</keyword>
<comment type="caution">
    <text evidence="1">The sequence shown here is derived from an EMBL/GenBank/DDBJ whole genome shotgun (WGS) entry which is preliminary data.</text>
</comment>
<dbReference type="Proteomes" id="UP001287356">
    <property type="component" value="Unassembled WGS sequence"/>
</dbReference>
<organism evidence="1 2">
    <name type="scientific">Lasiosphaeria ovina</name>
    <dbReference type="NCBI Taxonomy" id="92902"/>
    <lineage>
        <taxon>Eukaryota</taxon>
        <taxon>Fungi</taxon>
        <taxon>Dikarya</taxon>
        <taxon>Ascomycota</taxon>
        <taxon>Pezizomycotina</taxon>
        <taxon>Sordariomycetes</taxon>
        <taxon>Sordariomycetidae</taxon>
        <taxon>Sordariales</taxon>
        <taxon>Lasiosphaeriaceae</taxon>
        <taxon>Lasiosphaeria</taxon>
    </lineage>
</organism>
<accession>A0AAE0NEN8</accession>
<reference evidence="1" key="1">
    <citation type="journal article" date="2023" name="Mol. Phylogenet. Evol.">
        <title>Genome-scale phylogeny and comparative genomics of the fungal order Sordariales.</title>
        <authorList>
            <person name="Hensen N."/>
            <person name="Bonometti L."/>
            <person name="Westerberg I."/>
            <person name="Brannstrom I.O."/>
            <person name="Guillou S."/>
            <person name="Cros-Aarteil S."/>
            <person name="Calhoun S."/>
            <person name="Haridas S."/>
            <person name="Kuo A."/>
            <person name="Mondo S."/>
            <person name="Pangilinan J."/>
            <person name="Riley R."/>
            <person name="LaButti K."/>
            <person name="Andreopoulos B."/>
            <person name="Lipzen A."/>
            <person name="Chen C."/>
            <person name="Yan M."/>
            <person name="Daum C."/>
            <person name="Ng V."/>
            <person name="Clum A."/>
            <person name="Steindorff A."/>
            <person name="Ohm R.A."/>
            <person name="Martin F."/>
            <person name="Silar P."/>
            <person name="Natvig D.O."/>
            <person name="Lalanne C."/>
            <person name="Gautier V."/>
            <person name="Ament-Velasquez S.L."/>
            <person name="Kruys A."/>
            <person name="Hutchinson M.I."/>
            <person name="Powell A.J."/>
            <person name="Barry K."/>
            <person name="Miller A.N."/>
            <person name="Grigoriev I.V."/>
            <person name="Debuchy R."/>
            <person name="Gladieux P."/>
            <person name="Hiltunen Thoren M."/>
            <person name="Johannesson H."/>
        </authorList>
    </citation>
    <scope>NUCLEOTIDE SEQUENCE</scope>
    <source>
        <strain evidence="1">CBS 958.72</strain>
    </source>
</reference>